<evidence type="ECO:0000313" key="4">
    <source>
        <dbReference type="Proteomes" id="UP000726105"/>
    </source>
</evidence>
<comment type="similarity">
    <text evidence="1">Belongs to the UPF0111 family.</text>
</comment>
<dbReference type="InterPro" id="IPR052912">
    <property type="entry name" value="UPF0111_domain"/>
</dbReference>
<protein>
    <submittedName>
        <fullName evidence="3">DUF47 family protein</fullName>
    </submittedName>
</protein>
<evidence type="ECO:0000256" key="2">
    <source>
        <dbReference type="SAM" id="MobiDB-lite"/>
    </source>
</evidence>
<dbReference type="Gene3D" id="1.20.58.220">
    <property type="entry name" value="Phosphate transport system protein phou homolog 2, domain 2"/>
    <property type="match status" value="1"/>
</dbReference>
<dbReference type="InterPro" id="IPR018445">
    <property type="entry name" value="Put_Phosphate_transp_reg"/>
</dbReference>
<accession>A0A935IGG8</accession>
<reference evidence="3 4" key="1">
    <citation type="submission" date="2020-10" db="EMBL/GenBank/DDBJ databases">
        <title>Connecting structure to function with the recovery of over 1000 high-quality activated sludge metagenome-assembled genomes encoding full-length rRNA genes using long-read sequencing.</title>
        <authorList>
            <person name="Singleton C.M."/>
            <person name="Petriglieri F."/>
            <person name="Kristensen J.M."/>
            <person name="Kirkegaard R.H."/>
            <person name="Michaelsen T.Y."/>
            <person name="Andersen M.H."/>
            <person name="Karst S.M."/>
            <person name="Dueholm M.S."/>
            <person name="Nielsen P.H."/>
            <person name="Albertsen M."/>
        </authorList>
    </citation>
    <scope>NUCLEOTIDE SEQUENCE [LARGE SCALE GENOMIC DNA]</scope>
    <source>
        <strain evidence="3">Ega_18-Q3-R5-49_MAXAC.001</strain>
    </source>
</reference>
<feature type="compositionally biased region" description="Low complexity" evidence="2">
    <location>
        <begin position="218"/>
        <end position="230"/>
    </location>
</feature>
<comment type="caution">
    <text evidence="3">The sequence shown here is derived from an EMBL/GenBank/DDBJ whole genome shotgun (WGS) entry which is preliminary data.</text>
</comment>
<dbReference type="Pfam" id="PF01865">
    <property type="entry name" value="PhoU_div"/>
    <property type="match status" value="1"/>
</dbReference>
<proteinExistence type="inferred from homology"/>
<dbReference type="PANTHER" id="PTHR37298:SF1">
    <property type="entry name" value="UPF0111 PROTEIN YKAA"/>
    <property type="match status" value="1"/>
</dbReference>
<dbReference type="PANTHER" id="PTHR37298">
    <property type="entry name" value="UPF0111 PROTEIN YKAA"/>
    <property type="match status" value="1"/>
</dbReference>
<sequence>MSGGANNPLSKVVGRIFPKVPDFVGMIAEQSALAVEATSALVSFMESGSQEAALRVRELEHQGDTIKDRNVDELNQAFSTPMDREDLYRAMISIDEILNYCKTTVREMEVLGVVPDAYTLEMAQHLKDGAESSTRATRPSAPLPPEQRASPRLRRRPSATPRRPTAGPSPSCSTSSSTWPRWSPWRATAVPRRCARSWTSSRSARSTGTCPTPPTSSPAPVAACTTSSSRPSDRRPPLV</sequence>
<name>A0A935IGG8_9MICO</name>
<dbReference type="AlphaFoldDB" id="A0A935IGG8"/>
<feature type="compositionally biased region" description="Low complexity" evidence="2">
    <location>
        <begin position="158"/>
        <end position="186"/>
    </location>
</feature>
<dbReference type="InterPro" id="IPR038078">
    <property type="entry name" value="PhoU-like_sf"/>
</dbReference>
<gene>
    <name evidence="3" type="ORF">IPI13_00050</name>
</gene>
<feature type="compositionally biased region" description="Low complexity" evidence="2">
    <location>
        <begin position="196"/>
        <end position="210"/>
    </location>
</feature>
<dbReference type="EMBL" id="JADJIB010000001">
    <property type="protein sequence ID" value="MBK7271619.1"/>
    <property type="molecule type" value="Genomic_DNA"/>
</dbReference>
<organism evidence="3 4">
    <name type="scientific">Candidatus Phosphoribacter hodrii</name>
    <dbReference type="NCBI Taxonomy" id="2953743"/>
    <lineage>
        <taxon>Bacteria</taxon>
        <taxon>Bacillati</taxon>
        <taxon>Actinomycetota</taxon>
        <taxon>Actinomycetes</taxon>
        <taxon>Micrococcales</taxon>
        <taxon>Dermatophilaceae</taxon>
        <taxon>Candidatus Phosphoribacter</taxon>
    </lineage>
</organism>
<evidence type="ECO:0000256" key="1">
    <source>
        <dbReference type="ARBA" id="ARBA00008591"/>
    </source>
</evidence>
<feature type="region of interest" description="Disordered" evidence="2">
    <location>
        <begin position="128"/>
        <end position="239"/>
    </location>
</feature>
<evidence type="ECO:0000313" key="3">
    <source>
        <dbReference type="EMBL" id="MBK7271619.1"/>
    </source>
</evidence>
<dbReference type="Proteomes" id="UP000726105">
    <property type="component" value="Unassembled WGS sequence"/>
</dbReference>